<dbReference type="InterPro" id="IPR007125">
    <property type="entry name" value="H2A/H2B/H3"/>
</dbReference>
<protein>
    <recommendedName>
        <fullName evidence="4">Core Histone H2A/H2B/H3 domain-containing protein</fullName>
    </recommendedName>
</protein>
<evidence type="ECO:0000256" key="1">
    <source>
        <dbReference type="ARBA" id="ARBA00002001"/>
    </source>
</evidence>
<name>A0A9I9CK44_CUCME</name>
<dbReference type="CDD" id="cd22910">
    <property type="entry name" value="HFD_H2B"/>
    <property type="match status" value="1"/>
</dbReference>
<feature type="compositionally biased region" description="Polar residues" evidence="3">
    <location>
        <begin position="88"/>
        <end position="97"/>
    </location>
</feature>
<organism evidence="5">
    <name type="scientific">Cucumis melo</name>
    <name type="common">Muskmelon</name>
    <dbReference type="NCBI Taxonomy" id="3656"/>
    <lineage>
        <taxon>Eukaryota</taxon>
        <taxon>Viridiplantae</taxon>
        <taxon>Streptophyta</taxon>
        <taxon>Embryophyta</taxon>
        <taxon>Tracheophyta</taxon>
        <taxon>Spermatophyta</taxon>
        <taxon>Magnoliopsida</taxon>
        <taxon>eudicotyledons</taxon>
        <taxon>Gunneridae</taxon>
        <taxon>Pentapetalae</taxon>
        <taxon>rosids</taxon>
        <taxon>fabids</taxon>
        <taxon>Cucurbitales</taxon>
        <taxon>Cucurbitaceae</taxon>
        <taxon>Benincaseae</taxon>
        <taxon>Cucumis</taxon>
    </lineage>
</organism>
<reference evidence="5" key="1">
    <citation type="submission" date="2023-03" db="UniProtKB">
        <authorList>
            <consortium name="EnsemblPlants"/>
        </authorList>
    </citation>
    <scope>IDENTIFICATION</scope>
</reference>
<evidence type="ECO:0000259" key="4">
    <source>
        <dbReference type="Pfam" id="PF00125"/>
    </source>
</evidence>
<dbReference type="Gene3D" id="1.10.20.10">
    <property type="entry name" value="Histone, subunit A"/>
    <property type="match status" value="1"/>
</dbReference>
<feature type="compositionally biased region" description="Basic residues" evidence="3">
    <location>
        <begin position="110"/>
        <end position="122"/>
    </location>
</feature>
<feature type="domain" description="Core Histone H2A/H2B/H3" evidence="4">
    <location>
        <begin position="128"/>
        <end position="207"/>
    </location>
</feature>
<accession>A0A9I9CK44</accession>
<feature type="compositionally biased region" description="Basic and acidic residues" evidence="3">
    <location>
        <begin position="53"/>
        <end position="67"/>
    </location>
</feature>
<dbReference type="InterPro" id="IPR000558">
    <property type="entry name" value="Histone_H2B"/>
</dbReference>
<dbReference type="SMART" id="SM00427">
    <property type="entry name" value="H2B"/>
    <property type="match status" value="1"/>
</dbReference>
<evidence type="ECO:0000256" key="3">
    <source>
        <dbReference type="SAM" id="MobiDB-lite"/>
    </source>
</evidence>
<evidence type="ECO:0000256" key="2">
    <source>
        <dbReference type="ARBA" id="ARBA00006846"/>
    </source>
</evidence>
<gene>
    <name evidence="5" type="primary">103500693</name>
</gene>
<proteinExistence type="inferred from homology"/>
<dbReference type="PANTHER" id="PTHR23428">
    <property type="entry name" value="HISTONE H2B"/>
    <property type="match status" value="1"/>
</dbReference>
<comment type="function">
    <text evidence="1">Core component of nucleosome. Nucleosomes wrap and compact DNA into chromatin, limiting DNA accessibility to the cellular machineries which require DNA as a template. Histones thereby play a central role in transcription regulation, DNA repair, DNA replication and chromosomal stability. DNA accessibility is regulated via a complex set of post-translational modifications of histones, also called histone code, and nucleosome remodeling.</text>
</comment>
<dbReference type="eggNOG" id="KOG1744">
    <property type="taxonomic scope" value="Eukaryota"/>
</dbReference>
<sequence>MPPRRSRRVVGSVVRTTTRVVEETVQVAVVEKESQDLTQEPDTAETADGGGEMFRRPVPVEEIKSPDPPEQPITHPVSENFEVRRATDSTSQLTEDTAVTPEMEPEVQKGKKGGRRKKKKEKKREIKEGKRRSKNSSGSGREGYKRYVFKVLKQVHPEIGISGQAMLILNNFMNDMFQRLAEEATKLSKYTGGMTLSSREIQGAVRLVLPGELGKHAIAEGTKAVSNYVSYGNRTTKSKLL</sequence>
<dbReference type="SUPFAM" id="SSF47113">
    <property type="entry name" value="Histone-fold"/>
    <property type="match status" value="1"/>
</dbReference>
<dbReference type="EnsemblPlants" id="MELO3C004846.2.1">
    <property type="protein sequence ID" value="MELO3C004846.2.1"/>
    <property type="gene ID" value="MELO3C004846.2"/>
</dbReference>
<dbReference type="Pfam" id="PF00125">
    <property type="entry name" value="Histone"/>
    <property type="match status" value="1"/>
</dbReference>
<dbReference type="InterPro" id="IPR009072">
    <property type="entry name" value="Histone-fold"/>
</dbReference>
<comment type="similarity">
    <text evidence="2">Belongs to the histone H2B family.</text>
</comment>
<evidence type="ECO:0000313" key="5">
    <source>
        <dbReference type="EnsemblPlants" id="MELO3C004846.2.1"/>
    </source>
</evidence>
<dbReference type="RefSeq" id="XP_008462313.2">
    <property type="nucleotide sequence ID" value="XM_008464091.3"/>
</dbReference>
<dbReference type="PRINTS" id="PR00621">
    <property type="entry name" value="HISTONEH2B"/>
</dbReference>
<feature type="region of interest" description="Disordered" evidence="3">
    <location>
        <begin position="31"/>
        <end position="141"/>
    </location>
</feature>